<feature type="binding site" evidence="8">
    <location>
        <position position="169"/>
    </location>
    <ligand>
        <name>Zn(2+)</name>
        <dbReference type="ChEBI" id="CHEBI:29105"/>
        <label>2</label>
    </ligand>
</feature>
<feature type="binding site" evidence="8">
    <location>
        <position position="169"/>
    </location>
    <ligand>
        <name>Zn(2+)</name>
        <dbReference type="ChEBI" id="CHEBI:29105"/>
        <label>1</label>
    </ligand>
</feature>
<dbReference type="PANTHER" id="PTHR32481">
    <property type="entry name" value="AMINOPEPTIDASE"/>
    <property type="match status" value="1"/>
</dbReference>
<evidence type="ECO:0000256" key="8">
    <source>
        <dbReference type="PIRSR" id="PIRSR001123-2"/>
    </source>
</evidence>
<sequence length="340" mass="36431">MSLLSRLVNAPAPSGFEERVREIIFEELEEMGFEPVVDSLGNVYVILGDGRPLMVIAAHMDEVGFVVRHIDEKGFLRVAPLGGVSPEVALGKEVIVMGAKEDVFGVFGAQPPHGKGSAQVPLAFEDLFIDIGASSREEAHAMGVNVGTPVSFVGNYREAGGRVIGKALDDRVGCYALLEALRNAKAVEEGSVAVAFTVQEEVGLRGASVLAHELEPNYAIAVEGTIANDIPGVPEDRSITVTGKGPAIRVVDRGIIASTRLVSHIRQLAEERSIPYQLQVSPYSATDSGSFITRGAETSAISVPVRYIHTPASVAFKKDIDLAVQLLRLIIENPWPTEER</sequence>
<dbReference type="Gene3D" id="3.40.630.10">
    <property type="entry name" value="Zn peptidases"/>
    <property type="match status" value="1"/>
</dbReference>
<keyword evidence="5" id="KW-0378">Hydrolase</keyword>
<dbReference type="Pfam" id="PF05343">
    <property type="entry name" value="Peptidase_M42"/>
    <property type="match status" value="1"/>
</dbReference>
<evidence type="ECO:0000256" key="3">
    <source>
        <dbReference type="ARBA" id="ARBA00022670"/>
    </source>
</evidence>
<dbReference type="GO" id="GO:0046872">
    <property type="term" value="F:metal ion binding"/>
    <property type="evidence" value="ECO:0007669"/>
    <property type="project" value="UniProtKB-UniRule"/>
</dbReference>
<name>A0A7C4H0Q3_THEPE</name>
<evidence type="ECO:0000256" key="2">
    <source>
        <dbReference type="ARBA" id="ARBA00022438"/>
    </source>
</evidence>
<accession>A0A7C4H0Q3</accession>
<feature type="binding site" evidence="8">
    <location>
        <position position="59"/>
    </location>
    <ligand>
        <name>Zn(2+)</name>
        <dbReference type="ChEBI" id="CHEBI:29105"/>
        <label>1</label>
    </ligand>
</feature>
<organism evidence="9">
    <name type="scientific">Thermofilum pendens</name>
    <dbReference type="NCBI Taxonomy" id="2269"/>
    <lineage>
        <taxon>Archaea</taxon>
        <taxon>Thermoproteota</taxon>
        <taxon>Thermoprotei</taxon>
        <taxon>Thermofilales</taxon>
        <taxon>Thermofilaceae</taxon>
        <taxon>Thermofilum</taxon>
    </lineage>
</organism>
<feature type="binding site" evidence="8">
    <location>
        <position position="223"/>
    </location>
    <ligand>
        <name>Zn(2+)</name>
        <dbReference type="ChEBI" id="CHEBI:29105"/>
        <label>1</label>
    </ligand>
</feature>
<comment type="similarity">
    <text evidence="1 6">Belongs to the peptidase M42 family.</text>
</comment>
<evidence type="ECO:0000256" key="5">
    <source>
        <dbReference type="ARBA" id="ARBA00022801"/>
    </source>
</evidence>
<dbReference type="PIRSF" id="PIRSF001123">
    <property type="entry name" value="PepA_GA"/>
    <property type="match status" value="1"/>
</dbReference>
<protein>
    <submittedName>
        <fullName evidence="9">M42 family peptidase</fullName>
    </submittedName>
</protein>
<feature type="binding site" evidence="8">
    <location>
        <position position="201"/>
    </location>
    <ligand>
        <name>Zn(2+)</name>
        <dbReference type="ChEBI" id="CHEBI:29105"/>
        <label>2</label>
    </ligand>
</feature>
<dbReference type="Gene3D" id="2.40.30.40">
    <property type="entry name" value="Peptidase M42, domain 2"/>
    <property type="match status" value="1"/>
</dbReference>
<dbReference type="AlphaFoldDB" id="A0A7C4H0Q3"/>
<comment type="caution">
    <text evidence="9">The sequence shown here is derived from an EMBL/GenBank/DDBJ whole genome shotgun (WGS) entry which is preliminary data.</text>
</comment>
<keyword evidence="4 8" id="KW-0479">Metal-binding</keyword>
<dbReference type="EMBL" id="DTBQ01000093">
    <property type="protein sequence ID" value="HGM46779.1"/>
    <property type="molecule type" value="Genomic_DNA"/>
</dbReference>
<proteinExistence type="inferred from homology"/>
<dbReference type="CDD" id="cd05656">
    <property type="entry name" value="M42_Frv"/>
    <property type="match status" value="1"/>
</dbReference>
<keyword evidence="2" id="KW-0031">Aminopeptidase</keyword>
<reference evidence="9" key="1">
    <citation type="journal article" date="2020" name="mSystems">
        <title>Genome- and Community-Level Interaction Insights into Carbon Utilization and Element Cycling Functions of Hydrothermarchaeota in Hydrothermal Sediment.</title>
        <authorList>
            <person name="Zhou Z."/>
            <person name="Liu Y."/>
            <person name="Xu W."/>
            <person name="Pan J."/>
            <person name="Luo Z.H."/>
            <person name="Li M."/>
        </authorList>
    </citation>
    <scope>NUCLEOTIDE SEQUENCE</scope>
    <source>
        <strain evidence="9">SpSt-649</strain>
    </source>
</reference>
<dbReference type="InterPro" id="IPR051464">
    <property type="entry name" value="Peptidase_M42_aminopept"/>
</dbReference>
<dbReference type="InterPro" id="IPR008007">
    <property type="entry name" value="Peptidase_M42"/>
</dbReference>
<evidence type="ECO:0000256" key="4">
    <source>
        <dbReference type="ARBA" id="ARBA00022723"/>
    </source>
</evidence>
<dbReference type="GO" id="GO:0004177">
    <property type="term" value="F:aminopeptidase activity"/>
    <property type="evidence" value="ECO:0007669"/>
    <property type="project" value="UniProtKB-UniRule"/>
</dbReference>
<dbReference type="SUPFAM" id="SSF101821">
    <property type="entry name" value="Aminopeptidase/glucanase lid domain"/>
    <property type="match status" value="1"/>
</dbReference>
<keyword evidence="3" id="KW-0645">Protease</keyword>
<evidence type="ECO:0000256" key="1">
    <source>
        <dbReference type="ARBA" id="ARBA00006272"/>
    </source>
</evidence>
<evidence type="ECO:0000313" key="9">
    <source>
        <dbReference type="EMBL" id="HGM46779.1"/>
    </source>
</evidence>
<evidence type="ECO:0000256" key="6">
    <source>
        <dbReference type="PIRNR" id="PIRNR001123"/>
    </source>
</evidence>
<dbReference type="PANTHER" id="PTHR32481:SF0">
    <property type="entry name" value="AMINOPEPTIDASE YPDE-RELATED"/>
    <property type="match status" value="1"/>
</dbReference>
<evidence type="ECO:0000256" key="7">
    <source>
        <dbReference type="PIRSR" id="PIRSR001123-1"/>
    </source>
</evidence>
<comment type="cofactor">
    <cofactor evidence="8">
        <name>a divalent metal cation</name>
        <dbReference type="ChEBI" id="CHEBI:60240"/>
    </cofactor>
    <text evidence="8">Binds 2 divalent metal cations per subunit.</text>
</comment>
<gene>
    <name evidence="9" type="ORF">ENU21_03360</name>
</gene>
<dbReference type="GO" id="GO:0006508">
    <property type="term" value="P:proteolysis"/>
    <property type="evidence" value="ECO:0007669"/>
    <property type="project" value="UniProtKB-KW"/>
</dbReference>
<feature type="active site" description="Proton acceptor" evidence="7">
    <location>
        <position position="200"/>
    </location>
</feature>
<dbReference type="InterPro" id="IPR023367">
    <property type="entry name" value="Peptidase_M42_dom2"/>
</dbReference>
<feature type="binding site" evidence="8">
    <location>
        <position position="309"/>
    </location>
    <ligand>
        <name>Zn(2+)</name>
        <dbReference type="ChEBI" id="CHEBI:29105"/>
        <label>2</label>
    </ligand>
</feature>
<dbReference type="SUPFAM" id="SSF53187">
    <property type="entry name" value="Zn-dependent exopeptidases"/>
    <property type="match status" value="1"/>
</dbReference>